<gene>
    <name evidence="2" type="ORF">LVJ94_02035</name>
</gene>
<dbReference type="PANTHER" id="PTHR30543">
    <property type="entry name" value="CHROMATE REDUCTASE"/>
    <property type="match status" value="1"/>
</dbReference>
<reference evidence="2" key="1">
    <citation type="submission" date="2021-12" db="EMBL/GenBank/DDBJ databases">
        <title>Discovery of the Pendulisporaceae a myxobacterial family with distinct sporulation behavior and unique specialized metabolism.</title>
        <authorList>
            <person name="Garcia R."/>
            <person name="Popoff A."/>
            <person name="Bader C.D."/>
            <person name="Loehr J."/>
            <person name="Walesch S."/>
            <person name="Walt C."/>
            <person name="Boldt J."/>
            <person name="Bunk B."/>
            <person name="Haeckl F.J.F.P.J."/>
            <person name="Gunesch A.P."/>
            <person name="Birkelbach J."/>
            <person name="Nuebel U."/>
            <person name="Pietschmann T."/>
            <person name="Bach T."/>
            <person name="Mueller R."/>
        </authorList>
    </citation>
    <scope>NUCLEOTIDE SEQUENCE</scope>
    <source>
        <strain evidence="2">MSr11367</strain>
    </source>
</reference>
<dbReference type="InterPro" id="IPR005025">
    <property type="entry name" value="FMN_Rdtase-like_dom"/>
</dbReference>
<dbReference type="SUPFAM" id="SSF52218">
    <property type="entry name" value="Flavoproteins"/>
    <property type="match status" value="1"/>
</dbReference>
<dbReference type="RefSeq" id="WP_394835694.1">
    <property type="nucleotide sequence ID" value="NZ_CP089929.1"/>
</dbReference>
<protein>
    <submittedName>
        <fullName evidence="2">NAD(P)H-dependent oxidoreductase</fullName>
    </submittedName>
</protein>
<proteinExistence type="predicted"/>
<dbReference type="InterPro" id="IPR050712">
    <property type="entry name" value="NAD(P)H-dep_reductase"/>
</dbReference>
<dbReference type="InterPro" id="IPR029039">
    <property type="entry name" value="Flavoprotein-like_sf"/>
</dbReference>
<accession>A0ABZ2L907</accession>
<name>A0ABZ2L907_9BACT</name>
<dbReference type="Pfam" id="PF03358">
    <property type="entry name" value="FMN_red"/>
    <property type="match status" value="1"/>
</dbReference>
<dbReference type="PANTHER" id="PTHR30543:SF21">
    <property type="entry name" value="NAD(P)H-DEPENDENT FMN REDUCTASE LOT6"/>
    <property type="match status" value="1"/>
</dbReference>
<dbReference type="Proteomes" id="UP001374803">
    <property type="component" value="Chromosome"/>
</dbReference>
<feature type="domain" description="NADPH-dependent FMN reductase-like" evidence="1">
    <location>
        <begin position="31"/>
        <end position="179"/>
    </location>
</feature>
<keyword evidence="3" id="KW-1185">Reference proteome</keyword>
<dbReference type="Gene3D" id="3.40.50.360">
    <property type="match status" value="1"/>
</dbReference>
<evidence type="ECO:0000313" key="2">
    <source>
        <dbReference type="EMBL" id="WXB06044.1"/>
    </source>
</evidence>
<evidence type="ECO:0000259" key="1">
    <source>
        <dbReference type="Pfam" id="PF03358"/>
    </source>
</evidence>
<evidence type="ECO:0000313" key="3">
    <source>
        <dbReference type="Proteomes" id="UP001374803"/>
    </source>
</evidence>
<sequence length="225" mass="25026">MSTGDSLSRPGLDAIFGCMNDTLRNDETPLKLVVVLGSVRQGRFGPVITRWFLDEVRKHGRFDIDLLDLAETPLPLALPPGSTELQNVQGRPADMIALAARLDAADAFVLVTPEYNHSFPASLKHLIDWHYTQWKAKPVSFVCYGGLGGGLRAVEQLRLVLAEMHAVGLRDVVSFDRHWEHFDEGGQLRNPEGACDAAKTLLDRLTWWGTTLREARHTRPYDSAA</sequence>
<dbReference type="EMBL" id="CP089983">
    <property type="protein sequence ID" value="WXB06044.1"/>
    <property type="molecule type" value="Genomic_DNA"/>
</dbReference>
<organism evidence="2 3">
    <name type="scientific">Pendulispora rubella</name>
    <dbReference type="NCBI Taxonomy" id="2741070"/>
    <lineage>
        <taxon>Bacteria</taxon>
        <taxon>Pseudomonadati</taxon>
        <taxon>Myxococcota</taxon>
        <taxon>Myxococcia</taxon>
        <taxon>Myxococcales</taxon>
        <taxon>Sorangiineae</taxon>
        <taxon>Pendulisporaceae</taxon>
        <taxon>Pendulispora</taxon>
    </lineage>
</organism>